<keyword evidence="4 7" id="KW-0812">Transmembrane</keyword>
<keyword evidence="3" id="KW-1003">Cell membrane</keyword>
<sequence>MEKTILDYINLIKKRLWLITVFVLISCATTFYVSKNFVVPVYSASGQLLVNNVVNVPESNNLNALNFSLNLIESYKEIMKSPTIMKSVIAEHPEFGLTESQLAAKLQIKSSEKSQVINLSVQDEDYGTAATIVNAVSQTFIRSLPALMNLDNVTFLTPADPANQPGPVNSGSTMNIIISFVVSLMAAIGIILLMETLNGTLRSEKEAEFDLGLPVIASIPAIRKRDLGKAANAKARVGEGAYVTAE</sequence>
<dbReference type="Proteomes" id="UP000029518">
    <property type="component" value="Chromosome"/>
</dbReference>
<dbReference type="HOGENOM" id="CLU_082668_2_1_9"/>
<dbReference type="PANTHER" id="PTHR32309:SF13">
    <property type="entry name" value="FERRIC ENTEROBACTIN TRANSPORT PROTEIN FEPE"/>
    <property type="match status" value="1"/>
</dbReference>
<comment type="similarity">
    <text evidence="2">Belongs to the CpsC/CapA family.</text>
</comment>
<evidence type="ECO:0000256" key="1">
    <source>
        <dbReference type="ARBA" id="ARBA00004651"/>
    </source>
</evidence>
<feature type="transmembrane region" description="Helical" evidence="7">
    <location>
        <begin position="16"/>
        <end position="33"/>
    </location>
</feature>
<evidence type="ECO:0000256" key="2">
    <source>
        <dbReference type="ARBA" id="ARBA00006683"/>
    </source>
</evidence>
<evidence type="ECO:0000259" key="8">
    <source>
        <dbReference type="Pfam" id="PF02706"/>
    </source>
</evidence>
<name>A0A089LBE1_PAEBO</name>
<evidence type="ECO:0000256" key="3">
    <source>
        <dbReference type="ARBA" id="ARBA00022475"/>
    </source>
</evidence>
<gene>
    <name evidence="9" type="ORF">PBOR_05475</name>
</gene>
<dbReference type="KEGG" id="pbd:PBOR_05475"/>
<organism evidence="9 10">
    <name type="scientific">Paenibacillus borealis</name>
    <dbReference type="NCBI Taxonomy" id="160799"/>
    <lineage>
        <taxon>Bacteria</taxon>
        <taxon>Bacillati</taxon>
        <taxon>Bacillota</taxon>
        <taxon>Bacilli</taxon>
        <taxon>Bacillales</taxon>
        <taxon>Paenibacillaceae</taxon>
        <taxon>Paenibacillus</taxon>
    </lineage>
</organism>
<comment type="subcellular location">
    <subcellularLocation>
        <location evidence="1">Cell membrane</location>
        <topology evidence="1">Multi-pass membrane protein</topology>
    </subcellularLocation>
</comment>
<dbReference type="InterPro" id="IPR050445">
    <property type="entry name" value="Bact_polysacc_biosynth/exp"/>
</dbReference>
<dbReference type="AlphaFoldDB" id="A0A089LBE1"/>
<dbReference type="EMBL" id="CP009285">
    <property type="protein sequence ID" value="AIQ56443.1"/>
    <property type="molecule type" value="Genomic_DNA"/>
</dbReference>
<dbReference type="RefSeq" id="WP_042210778.1">
    <property type="nucleotide sequence ID" value="NZ_CP009285.1"/>
</dbReference>
<dbReference type="OrthoDB" id="2360475at2"/>
<dbReference type="PROSITE" id="PS51257">
    <property type="entry name" value="PROKAR_LIPOPROTEIN"/>
    <property type="match status" value="1"/>
</dbReference>
<dbReference type="GO" id="GO:0004713">
    <property type="term" value="F:protein tyrosine kinase activity"/>
    <property type="evidence" value="ECO:0007669"/>
    <property type="project" value="TreeGrafter"/>
</dbReference>
<proteinExistence type="inferred from homology"/>
<dbReference type="InterPro" id="IPR003856">
    <property type="entry name" value="LPS_length_determ_N"/>
</dbReference>
<feature type="domain" description="Polysaccharide chain length determinant N-terminal" evidence="8">
    <location>
        <begin position="7"/>
        <end position="91"/>
    </location>
</feature>
<feature type="transmembrane region" description="Helical" evidence="7">
    <location>
        <begin position="176"/>
        <end position="194"/>
    </location>
</feature>
<evidence type="ECO:0000313" key="10">
    <source>
        <dbReference type="Proteomes" id="UP000029518"/>
    </source>
</evidence>
<keyword evidence="5 7" id="KW-1133">Transmembrane helix</keyword>
<dbReference type="Pfam" id="PF02706">
    <property type="entry name" value="Wzz"/>
    <property type="match status" value="1"/>
</dbReference>
<evidence type="ECO:0000256" key="5">
    <source>
        <dbReference type="ARBA" id="ARBA00022989"/>
    </source>
</evidence>
<protein>
    <submittedName>
        <fullName evidence="9">Capsular biosynthesis protein</fullName>
    </submittedName>
</protein>
<evidence type="ECO:0000256" key="6">
    <source>
        <dbReference type="ARBA" id="ARBA00023136"/>
    </source>
</evidence>
<dbReference type="GO" id="GO:0005886">
    <property type="term" value="C:plasma membrane"/>
    <property type="evidence" value="ECO:0007669"/>
    <property type="project" value="UniProtKB-SubCell"/>
</dbReference>
<evidence type="ECO:0000256" key="4">
    <source>
        <dbReference type="ARBA" id="ARBA00022692"/>
    </source>
</evidence>
<evidence type="ECO:0000256" key="7">
    <source>
        <dbReference type="SAM" id="Phobius"/>
    </source>
</evidence>
<keyword evidence="10" id="KW-1185">Reference proteome</keyword>
<accession>A0A089LBE1</accession>
<reference evidence="9" key="1">
    <citation type="submission" date="2014-08" db="EMBL/GenBank/DDBJ databases">
        <title>Comparative genomics of the Paenibacillus odorifer group.</title>
        <authorList>
            <person name="den Bakker H.C."/>
            <person name="Tsai Y.-C.Y.-C."/>
            <person name="Martin N."/>
            <person name="Korlach J."/>
            <person name="Wiedmann M."/>
        </authorList>
    </citation>
    <scope>NUCLEOTIDE SEQUENCE [LARGE SCALE GENOMIC DNA]</scope>
    <source>
        <strain evidence="9">DSM 13188</strain>
    </source>
</reference>
<dbReference type="PANTHER" id="PTHR32309">
    <property type="entry name" value="TYROSINE-PROTEIN KINASE"/>
    <property type="match status" value="1"/>
</dbReference>
<keyword evidence="6 7" id="KW-0472">Membrane</keyword>
<evidence type="ECO:0000313" key="9">
    <source>
        <dbReference type="EMBL" id="AIQ56443.1"/>
    </source>
</evidence>